<evidence type="ECO:0000256" key="1">
    <source>
        <dbReference type="SAM" id="MobiDB-lite"/>
    </source>
</evidence>
<keyword evidence="3" id="KW-1185">Reference proteome</keyword>
<sequence length="153" mass="17258">TVLSRHTSVTQRVDSHKITKNSSTAHDRFRPSWGSSVRHSPRISVNPMFHFNPKCTGLNTVIRLDGRATERCNISHILAQQLTRRRTGICCLSPRPVSPFLGLISLTVPEFPSTPCSTSTQNALFSRNTLICKSIWFSRETQLNLSFMIFSNL</sequence>
<protein>
    <submittedName>
        <fullName evidence="2">Uncharacterized protein</fullName>
    </submittedName>
</protein>
<dbReference type="EMBL" id="KL596864">
    <property type="protein sequence ID" value="KER23129.1"/>
    <property type="molecule type" value="Genomic_DNA"/>
</dbReference>
<organism evidence="2 3">
    <name type="scientific">Opisthorchis viverrini</name>
    <name type="common">Southeast Asian liver fluke</name>
    <dbReference type="NCBI Taxonomy" id="6198"/>
    <lineage>
        <taxon>Eukaryota</taxon>
        <taxon>Metazoa</taxon>
        <taxon>Spiralia</taxon>
        <taxon>Lophotrochozoa</taxon>
        <taxon>Platyhelminthes</taxon>
        <taxon>Trematoda</taxon>
        <taxon>Digenea</taxon>
        <taxon>Opisthorchiida</taxon>
        <taxon>Opisthorchiata</taxon>
        <taxon>Opisthorchiidae</taxon>
        <taxon>Opisthorchis</taxon>
    </lineage>
</organism>
<accession>A0A075A6S0</accession>
<dbReference type="OrthoDB" id="336885at2759"/>
<reference evidence="2 3" key="1">
    <citation type="submission" date="2013-11" db="EMBL/GenBank/DDBJ databases">
        <title>Opisthorchis viverrini - life in the bile duct.</title>
        <authorList>
            <person name="Young N.D."/>
            <person name="Nagarajan N."/>
            <person name="Lin S.J."/>
            <person name="Korhonen P.K."/>
            <person name="Jex A.R."/>
            <person name="Hall R.S."/>
            <person name="Safavi-Hemami H."/>
            <person name="Kaewkong W."/>
            <person name="Bertrand D."/>
            <person name="Gao S."/>
            <person name="Seet Q."/>
            <person name="Wongkham S."/>
            <person name="Teh B.T."/>
            <person name="Wongkham C."/>
            <person name="Intapan P.M."/>
            <person name="Maleewong W."/>
            <person name="Yang X."/>
            <person name="Hu M."/>
            <person name="Wang Z."/>
            <person name="Hofmann A."/>
            <person name="Sternberg P.W."/>
            <person name="Tan P."/>
            <person name="Wang J."/>
            <person name="Gasser R.B."/>
        </authorList>
    </citation>
    <scope>NUCLEOTIDE SEQUENCE [LARGE SCALE GENOMIC DNA]</scope>
</reference>
<feature type="region of interest" description="Disordered" evidence="1">
    <location>
        <begin position="15"/>
        <end position="36"/>
    </location>
</feature>
<evidence type="ECO:0000313" key="2">
    <source>
        <dbReference type="EMBL" id="KER23129.1"/>
    </source>
</evidence>
<evidence type="ECO:0000313" key="3">
    <source>
        <dbReference type="Proteomes" id="UP000054324"/>
    </source>
</evidence>
<dbReference type="RefSeq" id="XP_009173144.1">
    <property type="nucleotide sequence ID" value="XM_009174880.1"/>
</dbReference>
<dbReference type="GeneID" id="20328875"/>
<feature type="non-terminal residue" evidence="2">
    <location>
        <position position="1"/>
    </location>
</feature>
<name>A0A075A6S0_OPIVI</name>
<dbReference type="Proteomes" id="UP000054324">
    <property type="component" value="Unassembled WGS sequence"/>
</dbReference>
<gene>
    <name evidence="2" type="ORF">T265_14709</name>
</gene>
<proteinExistence type="predicted"/>
<dbReference type="CTD" id="20328875"/>
<dbReference type="AlphaFoldDB" id="A0A075A6S0"/>
<dbReference type="KEGG" id="ovi:T265_14709"/>
<feature type="non-terminal residue" evidence="2">
    <location>
        <position position="153"/>
    </location>
</feature>